<reference evidence="1 2" key="1">
    <citation type="journal article" date="2022" name="Hortic Res">
        <title>A haplotype resolved chromosomal level avocado genome allows analysis of novel avocado genes.</title>
        <authorList>
            <person name="Nath O."/>
            <person name="Fletcher S.J."/>
            <person name="Hayward A."/>
            <person name="Shaw L.M."/>
            <person name="Masouleh A.K."/>
            <person name="Furtado A."/>
            <person name="Henry R.J."/>
            <person name="Mitter N."/>
        </authorList>
    </citation>
    <scope>NUCLEOTIDE SEQUENCE [LARGE SCALE GENOMIC DNA]</scope>
    <source>
        <strain evidence="2">cv. Hass</strain>
    </source>
</reference>
<comment type="caution">
    <text evidence="1">The sequence shown here is derived from an EMBL/GenBank/DDBJ whole genome shotgun (WGS) entry which is preliminary data.</text>
</comment>
<keyword evidence="2" id="KW-1185">Reference proteome</keyword>
<evidence type="ECO:0000313" key="1">
    <source>
        <dbReference type="EMBL" id="KAJ8622003.1"/>
    </source>
</evidence>
<dbReference type="Proteomes" id="UP001234297">
    <property type="component" value="Chromosome 10"/>
</dbReference>
<organism evidence="1 2">
    <name type="scientific">Persea americana</name>
    <name type="common">Avocado</name>
    <dbReference type="NCBI Taxonomy" id="3435"/>
    <lineage>
        <taxon>Eukaryota</taxon>
        <taxon>Viridiplantae</taxon>
        <taxon>Streptophyta</taxon>
        <taxon>Embryophyta</taxon>
        <taxon>Tracheophyta</taxon>
        <taxon>Spermatophyta</taxon>
        <taxon>Magnoliopsida</taxon>
        <taxon>Magnoliidae</taxon>
        <taxon>Laurales</taxon>
        <taxon>Lauraceae</taxon>
        <taxon>Persea</taxon>
    </lineage>
</organism>
<name>A0ACC2KM49_PERAE</name>
<proteinExistence type="predicted"/>
<accession>A0ACC2KM49</accession>
<dbReference type="EMBL" id="CM056818">
    <property type="protein sequence ID" value="KAJ8622003.1"/>
    <property type="molecule type" value="Genomic_DNA"/>
</dbReference>
<evidence type="ECO:0000313" key="2">
    <source>
        <dbReference type="Proteomes" id="UP001234297"/>
    </source>
</evidence>
<gene>
    <name evidence="1" type="ORF">MRB53_030532</name>
</gene>
<sequence>MAAAAAAAEIRQVVSRSSPYPLIRSVRLMATSSPPPPLHRPEPHEFSRPSDFLGSWDPSSSFSDPREVQKRLALLRRDYKKRVRDFRKEYIYEMELQRQEKLLKDEAKREAIRLAKEERKAAKSAIAQSRAAERKIVEDEFRQTLLKERSEKLEFWKAREAMMEQKRIDKNELLRRQSSMWIDEKDLEKKIVKAFVDTTKL</sequence>
<protein>
    <submittedName>
        <fullName evidence="1">Uncharacterized protein</fullName>
    </submittedName>
</protein>